<dbReference type="Proteomes" id="UP000010795">
    <property type="component" value="Chromosome"/>
</dbReference>
<dbReference type="Pfam" id="PF03714">
    <property type="entry name" value="PUD"/>
    <property type="match status" value="2"/>
</dbReference>
<dbReference type="SMART" id="SM00642">
    <property type="entry name" value="Aamy"/>
    <property type="match status" value="2"/>
</dbReference>
<dbReference type="InterPro" id="IPR003343">
    <property type="entry name" value="Big_2"/>
</dbReference>
<dbReference type="InterPro" id="IPR013783">
    <property type="entry name" value="Ig-like_fold"/>
</dbReference>
<dbReference type="PROSITE" id="PS51272">
    <property type="entry name" value="SLH"/>
    <property type="match status" value="3"/>
</dbReference>
<dbReference type="SUPFAM" id="SSF49452">
    <property type="entry name" value="Starch-binding domain-like"/>
    <property type="match status" value="2"/>
</dbReference>
<feature type="compositionally biased region" description="Acidic residues" evidence="10">
    <location>
        <begin position="2176"/>
        <end position="2334"/>
    </location>
</feature>
<dbReference type="SUPFAM" id="SSF81296">
    <property type="entry name" value="E set domains"/>
    <property type="match status" value="1"/>
</dbReference>
<feature type="region of interest" description="Disordered" evidence="10">
    <location>
        <begin position="1706"/>
        <end position="1727"/>
    </location>
</feature>
<dbReference type="Pfam" id="PF02368">
    <property type="entry name" value="Big_2"/>
    <property type="match status" value="2"/>
</dbReference>
<dbReference type="eggNOG" id="COG4223">
    <property type="taxonomic scope" value="Bacteria"/>
</dbReference>
<keyword evidence="2" id="KW-0732">Signal</keyword>
<sequence>MLRRAKGLHLFLSFVLVLSMFAGVGISSGRADAAVPIVIDGLKDPYWEQVEVLGNSPSPGWEGFHIGELRMTSDDAYLYYYVSAVNVPNWGDNGMFIDIALNVNGVDSGADGNPWAAQFTYRGMPYKPQIHIVQRVKNDSEVNGAAVYRDGNLLLATWEDAKGAEFAVNRQFGFEGKIPLGLLGLQEGDAVYAHVTLSGNRSEEHGAFDTIPEDPGNAIAQSWNESGARNVQSVYATRPHVVGSETARLAVIGIDPANGAADVPVNLDRITVRFNDTIALSGSDSPSVTDADSTLSVSGDTLVFDLDGDLAYGRTYTVTIPAGSVEGVLYGALDRTLTFSFSTPAGPSMTYRVHYYRYDGKQLNWDMWAWIDGQEGKEFGFTGLDEDGFAVGEIRLPADAVNVITRPGNWSQQEPDRRIVMPPGRSEVDVWIIEGVTTVFYSKEEADVSPRVRAALMDSISTIDVVTTHEIDGSKLNDFTLFNVTRSETVDVAAVSTGASSVRLTVLEPGKIDVRDLYEVRHPEFRAGRVTMRRVLDDPRFYYGGNDLGLTYAPSGSTFKVWAPTAADVRLALYDDAGTYNAAGIVEDHAGGTELPMNRESNGVWSVHVSGDLAGKYYMYRAAFADGTVHYAVDPYARAVAANGARTAIVPLDATDPADWHLDAKPAFLNPTDAIVYELHVRDFSIHAQSGMAHKGKYLAFTETGLKDANGNSLGIDHLAELGVTHVHLLPVYDFKTVNELTVDDPSSDDPKFNWGYDPQNYNVPEGSYSTNPRDPAVRITEFKQMVKALHDKGIRVIMDVVYNHTFEIENGPFNKLVPGYFYRTDQTGRYTNGSGVGNEIATERPMVRKYIKDSVRYWAEEYHIDGFRFDLMGLIDTTTMAQIVEELRRDVDPTLLFYGEPWTGGSSPLAEQTLKGSQRGKGFAVFNDHFRGAIKGDSDGAGKGFATGAAFNEGGIVTGVRGAIDDFTDAPTETINYVTAHDNLNLWDKVIKTQGLDQDVGFLNIRDGVLIGGGSVEDAVAAADPHKYVDRSDVFANETVRRSLLANGIVLTAQGIPFIHAGDEMLRSKYGDHNSYKSPDAVNMIRWNLKAEFRPVFDYYAGLIKLRKAHPAFRMTTRDAVNAHLVVMRSDYDVVAFRLKDNANGDTWRNIVVIYNANPSDQTVALPAVSDTWHVVVDDTRAGTDVIRTVSGGSVTVPRLSMMVLYDESDDYAPELTAIEIHSPAAAIRPGDSITLQAVPRDQRGNPMSGVAINWSSSNESAAVVNASGRVTALAEGEVTITASAGAVSASVTLHVAELRPARIVIDGPDTVYATMSATLTAAVFDQFDQRMYGVSVVWQSGDTEVATVDGSGVVTALKEGEVTITASVPSADVRAEHKLVVKPYVKRYVQIRYERPDQNYTGWNLWVWYTGVRDGQIDFERIEKGGAIANVEVAPGVTRFGFLVRLNDWEAKDVEQDRYIEFDAEEEFVKVIVTSGRAEFRKIPSVRGPKLSGGYAIFYYRDPALFASGKMDEIDEVKLVFDGGTHDMAYDAENEYFHVTIGPLKEGVHEYSFLVTREGATSQVTDPYNTVNGKSVIEYSVPDVQVAPAVAPGTLDDTQNALLRVDIGGDPVRIDGVYADLSELGGRPDFPIDPELMAATIAVRDDVEPGVKTIRVTVVDEFGNRHHADAKVTVAPRTASGPLDFGFDEARIYFILTDRFFNGDPSNDNPNGEHDDKSHPETYHGGDLKGITAKLDYLKELGINTIWMTPIVDNIDHNVGYGQPWGYQYGYHGYWAKDFTKLDEHLGELSDLHELIEEAHDRGIKIMVDVVLNHAGYGLKPGDTNTHGLPNFPTDADRARFAGMIRTNPGFDDTTMELAGLPDFITEDPAVRAQIIAWQTDWLEKARTPRGDTIDYFRVDTVKHVDGTTLRAFKNALTLKDPNFKLIGESWGDSADNVLGLLRSGQMDALLDFSFKGIALNLVNGNIDAAEAALESRNAKIDNTATVGQFLSSHDEDGFLSELVGGDEGKLKVAAALQMTVKGQPVIYYGEEIGRSGKNADFGRGIDGTNRSDMPWDQVETKADLLDHYKKLLHIRAKHSEVFAKGTHAKLAGGNAEGWLFFTRAYGEQTVVVGLNTTDAAKTVQLNVPFAPGTELTEEYSGAGLVVDDDGRIELTLPARSAGGTVVLAAVPDEPGDGDDTPGEPGDGDDTPGEPGDGDDTPGEPGDGDDTPGEPGDGEDTPGEPGDGDDTPGEPGDGDDTPGEPGDGEDTPGEPGDGDDTPGEPVDGEDTPGEPGDGDDTPGEPGDGEDTPGEPGDGDDTPGEPGDGDDTPGEPGDGEDTPGEPGDGDDTPGEPGDGGATPDNPLGGGSGSSPSTDGRPNDTSPLADLQPHQQLVELPQADENGVIRIGLDSGVTEAIWPADPDAIGDAEALVFTTDYGLMVEVPAALLEALRRPGAYFTLEIVPLREEASRGLLDSIAGREVVRLAGNVYSLRFGILDADGNRTPVTAFDRPIRLVFNADPSADPELTHVYYIDDEGALRYIPSVRSGHTLTVEADHFSLYAVIEYDKAFDDVPAGHWAERDIKRLAARQIVKGVSPTRFAPDRRITRAEFAALLARALRLEASGSPDGAAVFTDVRADAWYAADVRAAAEAGIIRGRGNGRFAPEDPITREEMAVMIMRARAFAAGWNAETPAAEPGYRDLADISEWAKDAVAQAYALGVMIGRGDGQFAPKDHATRAESAKVIAAILTP</sequence>
<evidence type="ECO:0000313" key="13">
    <source>
        <dbReference type="Proteomes" id="UP000010795"/>
    </source>
</evidence>
<evidence type="ECO:0000256" key="7">
    <source>
        <dbReference type="ARBA" id="ARBA00024062"/>
    </source>
</evidence>
<dbReference type="InterPro" id="IPR032812">
    <property type="entry name" value="SbsA_Ig"/>
</dbReference>
<evidence type="ECO:0000256" key="8">
    <source>
        <dbReference type="ARBA" id="ARBA00029618"/>
    </source>
</evidence>
<proteinExistence type="inferred from homology"/>
<dbReference type="SUPFAM" id="SSF51445">
    <property type="entry name" value="(Trans)glycosidases"/>
    <property type="match status" value="2"/>
</dbReference>
<keyword evidence="13" id="KW-1185">Reference proteome</keyword>
<gene>
    <name evidence="12" type="ordered locus">Theco_2972</name>
</gene>
<dbReference type="CDD" id="cd11341">
    <property type="entry name" value="AmyAc_Pullulanase_LD-like"/>
    <property type="match status" value="1"/>
</dbReference>
<dbReference type="SUPFAM" id="SSF51011">
    <property type="entry name" value="Glycosyl hydrolase domain"/>
    <property type="match status" value="2"/>
</dbReference>
<keyword evidence="5" id="KW-0326">Glycosidase</keyword>
<dbReference type="PANTHER" id="PTHR43002">
    <property type="entry name" value="GLYCOGEN DEBRANCHING ENZYME"/>
    <property type="match status" value="1"/>
</dbReference>
<dbReference type="RefSeq" id="WP_015255773.1">
    <property type="nucleotide sequence ID" value="NC_019897.1"/>
</dbReference>
<dbReference type="KEGG" id="tco:Theco_2972"/>
<dbReference type="Gene3D" id="2.60.40.1110">
    <property type="match status" value="2"/>
</dbReference>
<comment type="similarity">
    <text evidence="1">Belongs to the glycosyl hydrolase 13 family.</text>
</comment>
<dbReference type="InterPro" id="IPR011840">
    <property type="entry name" value="PulA_typeI"/>
</dbReference>
<dbReference type="eggNOG" id="COG5492">
    <property type="taxonomic scope" value="Bacteria"/>
</dbReference>
<dbReference type="InterPro" id="IPR006047">
    <property type="entry name" value="GH13_cat_dom"/>
</dbReference>
<feature type="domain" description="SLH" evidence="11">
    <location>
        <begin position="2680"/>
        <end position="2735"/>
    </location>
</feature>
<organism evidence="12 13">
    <name type="scientific">Thermobacillus composti (strain DSM 18247 / JCM 13945 / KWC4)</name>
    <dbReference type="NCBI Taxonomy" id="717605"/>
    <lineage>
        <taxon>Bacteria</taxon>
        <taxon>Bacillati</taxon>
        <taxon>Bacillota</taxon>
        <taxon>Bacilli</taxon>
        <taxon>Bacillales</taxon>
        <taxon>Paenibacillaceae</taxon>
        <taxon>Thermobacillus</taxon>
    </lineage>
</organism>
<dbReference type="InterPro" id="IPR014756">
    <property type="entry name" value="Ig_E-set"/>
</dbReference>
<dbReference type="eggNOG" id="COG1523">
    <property type="taxonomic scope" value="Bacteria"/>
</dbReference>
<dbReference type="InterPro" id="IPR008964">
    <property type="entry name" value="Invasin/intimin_cell_adhesion"/>
</dbReference>
<evidence type="ECO:0000256" key="4">
    <source>
        <dbReference type="ARBA" id="ARBA00022837"/>
    </source>
</evidence>
<evidence type="ECO:0000256" key="9">
    <source>
        <dbReference type="ARBA" id="ARBA00031076"/>
    </source>
</evidence>
<dbReference type="Pfam" id="PF00128">
    <property type="entry name" value="Alpha-amylase"/>
    <property type="match status" value="3"/>
</dbReference>
<dbReference type="SMART" id="SM00635">
    <property type="entry name" value="BID_2"/>
    <property type="match status" value="2"/>
</dbReference>
<dbReference type="OrthoDB" id="9761875at2"/>
<dbReference type="InterPro" id="IPR049117">
    <property type="entry name" value="pulA_all-beta"/>
</dbReference>
<dbReference type="Gene3D" id="2.60.40.10">
    <property type="entry name" value="Immunoglobulins"/>
    <property type="match status" value="2"/>
</dbReference>
<dbReference type="InterPro" id="IPR017853">
    <property type="entry name" value="GH"/>
</dbReference>
<dbReference type="Gene3D" id="2.60.40.1180">
    <property type="entry name" value="Golgi alpha-mannosidase II"/>
    <property type="match status" value="2"/>
</dbReference>
<evidence type="ECO:0000256" key="3">
    <source>
        <dbReference type="ARBA" id="ARBA00022801"/>
    </source>
</evidence>
<name>L0EIP9_THECK</name>
<dbReference type="Gene3D" id="3.90.400.10">
    <property type="entry name" value="Oligo-1,6-glucosidase, Domain 2"/>
    <property type="match status" value="1"/>
</dbReference>
<dbReference type="Pfam" id="PF21653">
    <property type="entry name" value="pulA_all-beta"/>
    <property type="match status" value="1"/>
</dbReference>
<feature type="region of interest" description="Disordered" evidence="10">
    <location>
        <begin position="2171"/>
        <end position="2369"/>
    </location>
</feature>
<dbReference type="InterPro" id="IPR045857">
    <property type="entry name" value="O16G_dom_2"/>
</dbReference>
<evidence type="ECO:0000256" key="5">
    <source>
        <dbReference type="ARBA" id="ARBA00023295"/>
    </source>
</evidence>
<evidence type="ECO:0000256" key="2">
    <source>
        <dbReference type="ARBA" id="ARBA00022729"/>
    </source>
</evidence>
<dbReference type="EC" id="3.2.1.41" evidence="7"/>
<dbReference type="CDD" id="cd10315">
    <property type="entry name" value="CBM41_pullulanase"/>
    <property type="match status" value="2"/>
</dbReference>
<keyword evidence="3" id="KW-0378">Hydrolase</keyword>
<reference evidence="13" key="1">
    <citation type="submission" date="2012-01" db="EMBL/GenBank/DDBJ databases">
        <title>Complete sequence of chromosome of Thermobacillus composti KWC4.</title>
        <authorList>
            <person name="Lucas S."/>
            <person name="Han J."/>
            <person name="Lapidus A."/>
            <person name="Cheng J.-F."/>
            <person name="Goodwin L."/>
            <person name="Pitluck S."/>
            <person name="Peters L."/>
            <person name="Ovchinnikova G."/>
            <person name="Teshima H."/>
            <person name="Detter J.C."/>
            <person name="Han C."/>
            <person name="Tapia R."/>
            <person name="Land M."/>
            <person name="Hauser L."/>
            <person name="Kyrpides N."/>
            <person name="Ivanova N."/>
            <person name="Pagani I."/>
            <person name="Anderson I."/>
            <person name="Woyke T."/>
        </authorList>
    </citation>
    <scope>NUCLEOTIDE SEQUENCE [LARGE SCALE GENOMIC DNA]</scope>
    <source>
        <strain evidence="13">DSM 18247 / JCM 13945 / KWC4</strain>
    </source>
</reference>
<feature type="domain" description="SLH" evidence="11">
    <location>
        <begin position="2614"/>
        <end position="2676"/>
    </location>
</feature>
<protein>
    <recommendedName>
        <fullName evidence="7">pullulanase</fullName>
        <ecNumber evidence="7">3.2.1.41</ecNumber>
    </recommendedName>
    <alternativeName>
        <fullName evidence="8">Alpha-dextrin endo-1,6-alpha-glucosidase</fullName>
    </alternativeName>
    <alternativeName>
        <fullName evidence="9">Pullulan 6-glucanohydrolase</fullName>
    </alternativeName>
</protein>
<dbReference type="InterPro" id="IPR001119">
    <property type="entry name" value="SLH_dom"/>
</dbReference>
<evidence type="ECO:0000256" key="6">
    <source>
        <dbReference type="ARBA" id="ARBA00023965"/>
    </source>
</evidence>
<dbReference type="SUPFAM" id="SSF49373">
    <property type="entry name" value="Invasin/intimin cell-adhesion fragments"/>
    <property type="match status" value="2"/>
</dbReference>
<evidence type="ECO:0000256" key="1">
    <source>
        <dbReference type="ARBA" id="ARBA00008061"/>
    </source>
</evidence>
<dbReference type="NCBIfam" id="TIGR02104">
    <property type="entry name" value="pulA_typeI"/>
    <property type="match status" value="1"/>
</dbReference>
<dbReference type="EMBL" id="CP003255">
    <property type="protein sequence ID" value="AGA59035.1"/>
    <property type="molecule type" value="Genomic_DNA"/>
</dbReference>
<dbReference type="InterPro" id="IPR005323">
    <property type="entry name" value="CBM41_pullulanase"/>
</dbReference>
<dbReference type="Pfam" id="PF13205">
    <property type="entry name" value="Big_5"/>
    <property type="match status" value="1"/>
</dbReference>
<dbReference type="HOGENOM" id="CLU_000642_0_0_9"/>
<dbReference type="STRING" id="717605.Theco_2972"/>
<evidence type="ECO:0000313" key="12">
    <source>
        <dbReference type="EMBL" id="AGA59035.1"/>
    </source>
</evidence>
<dbReference type="Gene3D" id="3.20.20.80">
    <property type="entry name" value="Glycosidases"/>
    <property type="match status" value="2"/>
</dbReference>
<dbReference type="InterPro" id="IPR013780">
    <property type="entry name" value="Glyco_hydro_b"/>
</dbReference>
<feature type="compositionally biased region" description="Basic and acidic residues" evidence="10">
    <location>
        <begin position="1713"/>
        <end position="1727"/>
    </location>
</feature>
<dbReference type="Pfam" id="PF02922">
    <property type="entry name" value="CBM_48"/>
    <property type="match status" value="1"/>
</dbReference>
<dbReference type="CDD" id="cd02860">
    <property type="entry name" value="E_set_Pullulanase"/>
    <property type="match status" value="1"/>
</dbReference>
<evidence type="ECO:0000259" key="11">
    <source>
        <dbReference type="PROSITE" id="PS51272"/>
    </source>
</evidence>
<feature type="domain" description="SLH" evidence="11">
    <location>
        <begin position="2550"/>
        <end position="2613"/>
    </location>
</feature>
<comment type="catalytic activity">
    <reaction evidence="6">
        <text>Hydrolysis of (1-&gt;6)-alpha-D-glucosidic linkages in pullulan, amylopectin and glycogen, and in the alpha- and beta-limit dextrins of amylopectin and glycogen.</text>
        <dbReference type="EC" id="3.2.1.41"/>
    </reaction>
</comment>
<dbReference type="Pfam" id="PF00395">
    <property type="entry name" value="SLH"/>
    <property type="match status" value="3"/>
</dbReference>
<dbReference type="GO" id="GO:0005975">
    <property type="term" value="P:carbohydrate metabolic process"/>
    <property type="evidence" value="ECO:0007669"/>
    <property type="project" value="InterPro"/>
</dbReference>
<dbReference type="GO" id="GO:0030246">
    <property type="term" value="F:carbohydrate binding"/>
    <property type="evidence" value="ECO:0007669"/>
    <property type="project" value="InterPro"/>
</dbReference>
<keyword evidence="4" id="KW-0106">Calcium</keyword>
<dbReference type="eggNOG" id="COG0366">
    <property type="taxonomic scope" value="Bacteria"/>
</dbReference>
<evidence type="ECO:0000256" key="10">
    <source>
        <dbReference type="SAM" id="MobiDB-lite"/>
    </source>
</evidence>
<dbReference type="Gene3D" id="2.60.40.1080">
    <property type="match status" value="2"/>
</dbReference>
<dbReference type="InterPro" id="IPR013784">
    <property type="entry name" value="Carb-bd-like_fold"/>
</dbReference>
<dbReference type="InterPro" id="IPR004193">
    <property type="entry name" value="Glyco_hydro_13_N"/>
</dbReference>
<dbReference type="GO" id="GO:0051060">
    <property type="term" value="F:pullulanase activity"/>
    <property type="evidence" value="ECO:0007669"/>
    <property type="project" value="UniProtKB-EC"/>
</dbReference>
<accession>L0EIP9</accession>